<protein>
    <submittedName>
        <fullName evidence="3">Uncharacterized protein</fullName>
    </submittedName>
</protein>
<evidence type="ECO:0000256" key="2">
    <source>
        <dbReference type="SAM" id="SignalP"/>
    </source>
</evidence>
<dbReference type="EMBL" id="MU593954">
    <property type="protein sequence ID" value="KAI5607036.1"/>
    <property type="molecule type" value="Genomic_DNA"/>
</dbReference>
<dbReference type="GO" id="GO:0070328">
    <property type="term" value="P:triglyceride homeostasis"/>
    <property type="evidence" value="ECO:0007669"/>
    <property type="project" value="InterPro"/>
</dbReference>
<keyword evidence="2" id="KW-0732">Signal</keyword>
<dbReference type="GO" id="GO:0019216">
    <property type="term" value="P:regulation of lipid metabolic process"/>
    <property type="evidence" value="ECO:0007669"/>
    <property type="project" value="InterPro"/>
</dbReference>
<feature type="signal peptide" evidence="2">
    <location>
        <begin position="1"/>
        <end position="20"/>
    </location>
</feature>
<evidence type="ECO:0000313" key="3">
    <source>
        <dbReference type="EMBL" id="KAI5607036.1"/>
    </source>
</evidence>
<gene>
    <name evidence="3" type="ORF">C0J50_7152</name>
</gene>
<comment type="caution">
    <text evidence="3">The sequence shown here is derived from an EMBL/GenBank/DDBJ whole genome shotgun (WGS) entry which is preliminary data.</text>
</comment>
<name>A0AAD4ZZD8_SILAS</name>
<feature type="chain" id="PRO_5042290607" evidence="2">
    <location>
        <begin position="21"/>
        <end position="204"/>
    </location>
</feature>
<sequence>MLNLISTWVCLCAWVCGVSSLPVMPRTEEKVALKDEVNVLMYGVLQFSESLHDMYQNTEAKLVRITKAITETENLVQRLGQETEQTIRSERQIKDRLSVIQAETTALQAQAQQNRGLVYNVERDEVALKQKLTQLEATMKRVTPVGISALKEITQKHNTLLLDLGNWTKKQKQQLESQNQQLAELQKRTIKNTSHPESSKLHER</sequence>
<dbReference type="PANTHER" id="PTHR21463">
    <property type="entry name" value="ANGIOPOIETIN-LIKE PROTEIN 8"/>
    <property type="match status" value="1"/>
</dbReference>
<feature type="region of interest" description="Disordered" evidence="1">
    <location>
        <begin position="177"/>
        <end position="204"/>
    </location>
</feature>
<dbReference type="Proteomes" id="UP001205998">
    <property type="component" value="Unassembled WGS sequence"/>
</dbReference>
<dbReference type="InterPro" id="IPR026614">
    <property type="entry name" value="ANGPTL8"/>
</dbReference>
<dbReference type="AlphaFoldDB" id="A0AAD4ZZD8"/>
<dbReference type="PANTHER" id="PTHR21463:SF0">
    <property type="entry name" value="ANGIOPOIETIN-LIKE PROTEIN 8"/>
    <property type="match status" value="1"/>
</dbReference>
<evidence type="ECO:0000256" key="1">
    <source>
        <dbReference type="SAM" id="MobiDB-lite"/>
    </source>
</evidence>
<organism evidence="3 4">
    <name type="scientific">Silurus asotus</name>
    <name type="common">Amur catfish</name>
    <name type="synonym">Parasilurus asotus</name>
    <dbReference type="NCBI Taxonomy" id="30991"/>
    <lineage>
        <taxon>Eukaryota</taxon>
        <taxon>Metazoa</taxon>
        <taxon>Chordata</taxon>
        <taxon>Craniata</taxon>
        <taxon>Vertebrata</taxon>
        <taxon>Euteleostomi</taxon>
        <taxon>Actinopterygii</taxon>
        <taxon>Neopterygii</taxon>
        <taxon>Teleostei</taxon>
        <taxon>Ostariophysi</taxon>
        <taxon>Siluriformes</taxon>
        <taxon>Siluridae</taxon>
        <taxon>Silurus</taxon>
    </lineage>
</organism>
<accession>A0AAD4ZZD8</accession>
<keyword evidence="4" id="KW-1185">Reference proteome</keyword>
<proteinExistence type="predicted"/>
<reference evidence="3" key="1">
    <citation type="submission" date="2018-07" db="EMBL/GenBank/DDBJ databases">
        <title>Comparative genomics of catfishes provides insights into carnivory and benthic adaptation.</title>
        <authorList>
            <person name="Zhang Y."/>
            <person name="Wang D."/>
            <person name="Peng Z."/>
            <person name="Zheng S."/>
            <person name="Shao F."/>
            <person name="Tao W."/>
        </authorList>
    </citation>
    <scope>NUCLEOTIDE SEQUENCE</scope>
    <source>
        <strain evidence="3">Chongqing</strain>
    </source>
</reference>
<evidence type="ECO:0000313" key="4">
    <source>
        <dbReference type="Proteomes" id="UP001205998"/>
    </source>
</evidence>